<dbReference type="AlphaFoldDB" id="A0A4R4E1C8"/>
<reference evidence="1 2" key="1">
    <citation type="submission" date="2019-03" db="EMBL/GenBank/DDBJ databases">
        <authorList>
            <person name="Kim M.K.M."/>
        </authorList>
    </citation>
    <scope>NUCLEOTIDE SEQUENCE [LARGE SCALE GENOMIC DNA]</scope>
    <source>
        <strain evidence="1 2">17J68-15</strain>
    </source>
</reference>
<dbReference type="OrthoDB" id="882093at2"/>
<evidence type="ECO:0008006" key="3">
    <source>
        <dbReference type="Google" id="ProtNLM"/>
    </source>
</evidence>
<name>A0A4R4E1C8_9BACT</name>
<organism evidence="1 2">
    <name type="scientific">Flaviaesturariibacter aridisoli</name>
    <dbReference type="NCBI Taxonomy" id="2545761"/>
    <lineage>
        <taxon>Bacteria</taxon>
        <taxon>Pseudomonadati</taxon>
        <taxon>Bacteroidota</taxon>
        <taxon>Chitinophagia</taxon>
        <taxon>Chitinophagales</taxon>
        <taxon>Chitinophagaceae</taxon>
        <taxon>Flaviaestuariibacter</taxon>
    </lineage>
</organism>
<dbReference type="EMBL" id="SKFH01000008">
    <property type="protein sequence ID" value="TCZ73149.1"/>
    <property type="molecule type" value="Genomic_DNA"/>
</dbReference>
<proteinExistence type="predicted"/>
<keyword evidence="2" id="KW-1185">Reference proteome</keyword>
<comment type="caution">
    <text evidence="1">The sequence shown here is derived from an EMBL/GenBank/DDBJ whole genome shotgun (WGS) entry which is preliminary data.</text>
</comment>
<evidence type="ECO:0000313" key="2">
    <source>
        <dbReference type="Proteomes" id="UP000295164"/>
    </source>
</evidence>
<evidence type="ECO:0000313" key="1">
    <source>
        <dbReference type="EMBL" id="TCZ73149.1"/>
    </source>
</evidence>
<accession>A0A4R4E1C8</accession>
<sequence length="132" mass="14977">MKNTILFLLPLLAACSKGGRADSGPPPEGAWLQTEERANGQNLWCEYYYDPCRFDDRWIFYPDGRYEVADSGQRCAPGLGGVRSGSWQLEGSTLWLDGSAYLLLRGGHEFRLRQERRINGVALRYELGFTRP</sequence>
<gene>
    <name evidence="1" type="ORF">E0486_07295</name>
</gene>
<dbReference type="RefSeq" id="WP_131851494.1">
    <property type="nucleotide sequence ID" value="NZ_SKFH01000008.1"/>
</dbReference>
<protein>
    <recommendedName>
        <fullName evidence="3">Lipocalin-like domain-containing protein</fullName>
    </recommendedName>
</protein>
<dbReference type="Proteomes" id="UP000295164">
    <property type="component" value="Unassembled WGS sequence"/>
</dbReference>